<evidence type="ECO:0000313" key="4">
    <source>
        <dbReference type="Proteomes" id="UP000713596"/>
    </source>
</evidence>
<organism evidence="3 4">
    <name type="scientific">Candidatus Allofournierella pullistercoris</name>
    <dbReference type="NCBI Taxonomy" id="2838597"/>
    <lineage>
        <taxon>Bacteria</taxon>
        <taxon>Bacillati</taxon>
        <taxon>Bacillota</taxon>
        <taxon>Clostridia</taxon>
        <taxon>Eubacteriales</taxon>
        <taxon>Oscillospiraceae</taxon>
        <taxon>Allofournierella</taxon>
    </lineage>
</organism>
<proteinExistence type="predicted"/>
<dbReference type="Pfam" id="PF02517">
    <property type="entry name" value="Rce1-like"/>
    <property type="match status" value="1"/>
</dbReference>
<keyword evidence="3" id="KW-0482">Metalloprotease</keyword>
<dbReference type="InterPro" id="IPR052710">
    <property type="entry name" value="CAAX_protease"/>
</dbReference>
<evidence type="ECO:0000313" key="3">
    <source>
        <dbReference type="EMBL" id="MBU3805384.1"/>
    </source>
</evidence>
<keyword evidence="3" id="KW-0645">Protease</keyword>
<dbReference type="PANTHER" id="PTHR36435:SF1">
    <property type="entry name" value="CAAX AMINO TERMINAL PROTEASE FAMILY PROTEIN"/>
    <property type="match status" value="1"/>
</dbReference>
<feature type="domain" description="CAAX prenyl protease 2/Lysostaphin resistance protein A-like" evidence="2">
    <location>
        <begin position="138"/>
        <end position="223"/>
    </location>
</feature>
<dbReference type="PANTHER" id="PTHR36435">
    <property type="entry name" value="SLR1288 PROTEIN"/>
    <property type="match status" value="1"/>
</dbReference>
<dbReference type="GO" id="GO:0008237">
    <property type="term" value="F:metallopeptidase activity"/>
    <property type="evidence" value="ECO:0007669"/>
    <property type="project" value="UniProtKB-KW"/>
</dbReference>
<accession>A0A948T1L3</accession>
<comment type="caution">
    <text evidence="3">The sequence shown here is derived from an EMBL/GenBank/DDBJ whole genome shotgun (WGS) entry which is preliminary data.</text>
</comment>
<name>A0A948T1L3_9FIRM</name>
<dbReference type="GO" id="GO:0080120">
    <property type="term" value="P:CAAX-box protein maturation"/>
    <property type="evidence" value="ECO:0007669"/>
    <property type="project" value="UniProtKB-ARBA"/>
</dbReference>
<gene>
    <name evidence="3" type="ORF">H9882_00560</name>
</gene>
<evidence type="ECO:0000259" key="2">
    <source>
        <dbReference type="Pfam" id="PF02517"/>
    </source>
</evidence>
<sequence>MEQTVSNLWKKEFRHTVSVLAGGFILMQLASYFVSLAVAQVTHAARIWLSMDAWTFINDICLYGLGLPLLMLMSQDLPSGAKMPLRPQKAMRPKQFFRVLCISYAVVVLANIVTTMLTSFLHGSNDLVSGMMEEISPFGGFVLMSLVPAIGEELVFRGYLYKKLIRFGEKPYIMLSALFFATFHGNLEQAGYAFALGLWLAYLVCRTGSVVYGVMIHLFINFLSGAVLSQIGNTTAGGLISYLMLAMVAAGCVFLFRLRKKLVVRPAQRPVPDAVSLAVGNLGMVLWLILFLLLAVTSLWM</sequence>
<keyword evidence="1" id="KW-0472">Membrane</keyword>
<reference evidence="3" key="2">
    <citation type="submission" date="2021-04" db="EMBL/GenBank/DDBJ databases">
        <authorList>
            <person name="Gilroy R."/>
        </authorList>
    </citation>
    <scope>NUCLEOTIDE SEQUENCE</scope>
    <source>
        <strain evidence="3">B5_2728</strain>
    </source>
</reference>
<keyword evidence="1" id="KW-0812">Transmembrane</keyword>
<feature type="transmembrane region" description="Helical" evidence="1">
    <location>
        <begin position="240"/>
        <end position="258"/>
    </location>
</feature>
<feature type="transmembrane region" description="Helical" evidence="1">
    <location>
        <begin position="95"/>
        <end position="118"/>
    </location>
</feature>
<protein>
    <submittedName>
        <fullName evidence="3">CPBP family intramembrane metalloprotease</fullName>
    </submittedName>
</protein>
<evidence type="ECO:0000256" key="1">
    <source>
        <dbReference type="SAM" id="Phobius"/>
    </source>
</evidence>
<dbReference type="GO" id="GO:0004175">
    <property type="term" value="F:endopeptidase activity"/>
    <property type="evidence" value="ECO:0007669"/>
    <property type="project" value="UniProtKB-ARBA"/>
</dbReference>
<dbReference type="EMBL" id="JAHLFP010000004">
    <property type="protein sequence ID" value="MBU3805384.1"/>
    <property type="molecule type" value="Genomic_DNA"/>
</dbReference>
<keyword evidence="1" id="KW-1133">Transmembrane helix</keyword>
<dbReference type="Proteomes" id="UP000713596">
    <property type="component" value="Unassembled WGS sequence"/>
</dbReference>
<feature type="transmembrane region" description="Helical" evidence="1">
    <location>
        <begin position="138"/>
        <end position="160"/>
    </location>
</feature>
<feature type="transmembrane region" description="Helical" evidence="1">
    <location>
        <begin position="54"/>
        <end position="74"/>
    </location>
</feature>
<dbReference type="AlphaFoldDB" id="A0A948T1L3"/>
<keyword evidence="3" id="KW-0378">Hydrolase</keyword>
<dbReference type="InterPro" id="IPR003675">
    <property type="entry name" value="Rce1/LyrA-like_dom"/>
</dbReference>
<reference evidence="3" key="1">
    <citation type="journal article" date="2021" name="PeerJ">
        <title>Extensive microbial diversity within the chicken gut microbiome revealed by metagenomics and culture.</title>
        <authorList>
            <person name="Gilroy R."/>
            <person name="Ravi A."/>
            <person name="Getino M."/>
            <person name="Pursley I."/>
            <person name="Horton D.L."/>
            <person name="Alikhan N.F."/>
            <person name="Baker D."/>
            <person name="Gharbi K."/>
            <person name="Hall N."/>
            <person name="Watson M."/>
            <person name="Adriaenssens E.M."/>
            <person name="Foster-Nyarko E."/>
            <person name="Jarju S."/>
            <person name="Secka A."/>
            <person name="Antonio M."/>
            <person name="Oren A."/>
            <person name="Chaudhuri R.R."/>
            <person name="La Ragione R."/>
            <person name="Hildebrand F."/>
            <person name="Pallen M.J."/>
        </authorList>
    </citation>
    <scope>NUCLEOTIDE SEQUENCE</scope>
    <source>
        <strain evidence="3">B5_2728</strain>
    </source>
</reference>
<feature type="transmembrane region" description="Helical" evidence="1">
    <location>
        <begin position="278"/>
        <end position="300"/>
    </location>
</feature>